<feature type="non-terminal residue" evidence="1">
    <location>
        <position position="56"/>
    </location>
</feature>
<dbReference type="RefSeq" id="XP_007315092.1">
    <property type="nucleotide sequence ID" value="XM_007315030.1"/>
</dbReference>
<organism evidence="2">
    <name type="scientific">Serpula lacrymans var. lacrymans (strain S7.9)</name>
    <name type="common">Dry rot fungus</name>
    <dbReference type="NCBI Taxonomy" id="578457"/>
    <lineage>
        <taxon>Eukaryota</taxon>
        <taxon>Fungi</taxon>
        <taxon>Dikarya</taxon>
        <taxon>Basidiomycota</taxon>
        <taxon>Agaricomycotina</taxon>
        <taxon>Agaricomycetes</taxon>
        <taxon>Agaricomycetidae</taxon>
        <taxon>Boletales</taxon>
        <taxon>Coniophorineae</taxon>
        <taxon>Serpulaceae</taxon>
        <taxon>Serpula</taxon>
    </lineage>
</organism>
<evidence type="ECO:0000313" key="2">
    <source>
        <dbReference type="Proteomes" id="UP000008064"/>
    </source>
</evidence>
<dbReference type="Proteomes" id="UP000008064">
    <property type="component" value="Unassembled WGS sequence"/>
</dbReference>
<proteinExistence type="predicted"/>
<evidence type="ECO:0000313" key="1">
    <source>
        <dbReference type="EMBL" id="EGO28893.1"/>
    </source>
</evidence>
<dbReference type="AlphaFoldDB" id="F8NL77"/>
<dbReference type="KEGG" id="sla:SERLADRAFT_381112"/>
<accession>F8NL77</accession>
<name>F8NL77_SERL9</name>
<protein>
    <submittedName>
        <fullName evidence="1">Uncharacterized protein</fullName>
    </submittedName>
</protein>
<reference evidence="2" key="1">
    <citation type="journal article" date="2011" name="Science">
        <title>The plant cell wall-decomposing machinery underlies the functional diversity of forest fungi.</title>
        <authorList>
            <person name="Eastwood D.C."/>
            <person name="Floudas D."/>
            <person name="Binder M."/>
            <person name="Majcherczyk A."/>
            <person name="Schneider P."/>
            <person name="Aerts A."/>
            <person name="Asiegbu F.O."/>
            <person name="Baker S.E."/>
            <person name="Barry K."/>
            <person name="Bendiksby M."/>
            <person name="Blumentritt M."/>
            <person name="Coutinho P.M."/>
            <person name="Cullen D."/>
            <person name="de Vries R.P."/>
            <person name="Gathman A."/>
            <person name="Goodell B."/>
            <person name="Henrissat B."/>
            <person name="Ihrmark K."/>
            <person name="Kauserud H."/>
            <person name="Kohler A."/>
            <person name="LaButti K."/>
            <person name="Lapidus A."/>
            <person name="Lavin J.L."/>
            <person name="Lee Y.-H."/>
            <person name="Lindquist E."/>
            <person name="Lilly W."/>
            <person name="Lucas S."/>
            <person name="Morin E."/>
            <person name="Murat C."/>
            <person name="Oguiza J.A."/>
            <person name="Park J."/>
            <person name="Pisabarro A.G."/>
            <person name="Riley R."/>
            <person name="Rosling A."/>
            <person name="Salamov A."/>
            <person name="Schmidt O."/>
            <person name="Schmutz J."/>
            <person name="Skrede I."/>
            <person name="Stenlid J."/>
            <person name="Wiebenga A."/>
            <person name="Xie X."/>
            <person name="Kuees U."/>
            <person name="Hibbett D.S."/>
            <person name="Hoffmeister D."/>
            <person name="Hoegberg N."/>
            <person name="Martin F."/>
            <person name="Grigoriev I.V."/>
            <person name="Watkinson S.C."/>
        </authorList>
    </citation>
    <scope>NUCLEOTIDE SEQUENCE [LARGE SCALE GENOMIC DNA]</scope>
    <source>
        <strain evidence="2">S7.9</strain>
    </source>
</reference>
<dbReference type="EMBL" id="GL945430">
    <property type="protein sequence ID" value="EGO28893.1"/>
    <property type="molecule type" value="Genomic_DNA"/>
</dbReference>
<dbReference type="HOGENOM" id="CLU_3038167_0_0_1"/>
<sequence>MTVTWTARLIAPTGISASSDYVSTLYSGRRFRFRNVVHNLGHCRSLILIHLSPSTL</sequence>
<gene>
    <name evidence="1" type="ORF">SERLADRAFT_381112</name>
</gene>
<dbReference type="GeneID" id="18810922"/>